<dbReference type="InterPro" id="IPR001851">
    <property type="entry name" value="ABC_transp_permease"/>
</dbReference>
<dbReference type="CDD" id="cd06582">
    <property type="entry name" value="TM_PBP1_LivH_like"/>
    <property type="match status" value="1"/>
</dbReference>
<evidence type="ECO:0000256" key="7">
    <source>
        <dbReference type="ARBA" id="ARBA00023136"/>
    </source>
</evidence>
<evidence type="ECO:0000256" key="1">
    <source>
        <dbReference type="ARBA" id="ARBA00004651"/>
    </source>
</evidence>
<keyword evidence="3" id="KW-1003">Cell membrane</keyword>
<comment type="similarity">
    <text evidence="8">Belongs to the binding-protein-dependent transport system permease family. LivHM subfamily.</text>
</comment>
<dbReference type="PANTHER" id="PTHR11795">
    <property type="entry name" value="BRANCHED-CHAIN AMINO ACID TRANSPORT SYSTEM PERMEASE PROTEIN LIVH"/>
    <property type="match status" value="1"/>
</dbReference>
<feature type="transmembrane region" description="Helical" evidence="9">
    <location>
        <begin position="90"/>
        <end position="109"/>
    </location>
</feature>
<keyword evidence="4 9" id="KW-0812">Transmembrane</keyword>
<keyword evidence="5" id="KW-0029">Amino-acid transport</keyword>
<feature type="transmembrane region" description="Helical" evidence="9">
    <location>
        <begin position="140"/>
        <end position="160"/>
    </location>
</feature>
<proteinExistence type="inferred from homology"/>
<dbReference type="InterPro" id="IPR052157">
    <property type="entry name" value="BCAA_transport_permease"/>
</dbReference>
<dbReference type="PANTHER" id="PTHR11795:SF445">
    <property type="entry name" value="AMINO ACID ABC TRANSPORTER PERMEASE PROTEIN"/>
    <property type="match status" value="1"/>
</dbReference>
<evidence type="ECO:0000256" key="4">
    <source>
        <dbReference type="ARBA" id="ARBA00022692"/>
    </source>
</evidence>
<evidence type="ECO:0000256" key="9">
    <source>
        <dbReference type="SAM" id="Phobius"/>
    </source>
</evidence>
<feature type="transmembrane region" description="Helical" evidence="9">
    <location>
        <begin position="225"/>
        <end position="252"/>
    </location>
</feature>
<gene>
    <name evidence="10" type="ORF">R7226_30630</name>
</gene>
<evidence type="ECO:0000256" key="3">
    <source>
        <dbReference type="ARBA" id="ARBA00022475"/>
    </source>
</evidence>
<dbReference type="RefSeq" id="WP_318601333.1">
    <property type="nucleotide sequence ID" value="NZ_JAWSTH010000176.1"/>
</dbReference>
<organism evidence="10 11">
    <name type="scientific">Conexibacter stalactiti</name>
    <dbReference type="NCBI Taxonomy" id="1940611"/>
    <lineage>
        <taxon>Bacteria</taxon>
        <taxon>Bacillati</taxon>
        <taxon>Actinomycetota</taxon>
        <taxon>Thermoleophilia</taxon>
        <taxon>Solirubrobacterales</taxon>
        <taxon>Conexibacteraceae</taxon>
        <taxon>Conexibacter</taxon>
    </lineage>
</organism>
<dbReference type="Pfam" id="PF02653">
    <property type="entry name" value="BPD_transp_2"/>
    <property type="match status" value="1"/>
</dbReference>
<keyword evidence="7 9" id="KW-0472">Membrane</keyword>
<protein>
    <submittedName>
        <fullName evidence="10">Branched-chain amino acid ABC transporter permease</fullName>
    </submittedName>
</protein>
<reference evidence="11" key="1">
    <citation type="submission" date="2023-07" db="EMBL/GenBank/DDBJ databases">
        <title>Conexibacter stalactiti sp. nov., isolated from stalactites in a lava cave and emended description of the genus Conexibacter.</title>
        <authorList>
            <person name="Lee S.D."/>
        </authorList>
    </citation>
    <scope>NUCLEOTIDE SEQUENCE [LARGE SCALE GENOMIC DNA]</scope>
    <source>
        <strain evidence="11">KCTC 39840</strain>
    </source>
</reference>
<evidence type="ECO:0000313" key="11">
    <source>
        <dbReference type="Proteomes" id="UP001284601"/>
    </source>
</evidence>
<keyword evidence="2" id="KW-0813">Transport</keyword>
<evidence type="ECO:0000256" key="8">
    <source>
        <dbReference type="ARBA" id="ARBA00037998"/>
    </source>
</evidence>
<evidence type="ECO:0000313" key="10">
    <source>
        <dbReference type="EMBL" id="MDW5598755.1"/>
    </source>
</evidence>
<evidence type="ECO:0000256" key="5">
    <source>
        <dbReference type="ARBA" id="ARBA00022970"/>
    </source>
</evidence>
<evidence type="ECO:0000256" key="2">
    <source>
        <dbReference type="ARBA" id="ARBA00022448"/>
    </source>
</evidence>
<dbReference type="EMBL" id="JAWSTH010000176">
    <property type="protein sequence ID" value="MDW5598755.1"/>
    <property type="molecule type" value="Genomic_DNA"/>
</dbReference>
<feature type="transmembrane region" description="Helical" evidence="9">
    <location>
        <begin position="189"/>
        <end position="213"/>
    </location>
</feature>
<evidence type="ECO:0000256" key="6">
    <source>
        <dbReference type="ARBA" id="ARBA00022989"/>
    </source>
</evidence>
<accession>A0ABU4HZW4</accession>
<comment type="subcellular location">
    <subcellularLocation>
        <location evidence="1">Cell membrane</location>
        <topology evidence="1">Multi-pass membrane protein</topology>
    </subcellularLocation>
</comment>
<comment type="caution">
    <text evidence="10">The sequence shown here is derived from an EMBL/GenBank/DDBJ whole genome shotgun (WGS) entry which is preliminary data.</text>
</comment>
<feature type="transmembrane region" description="Helical" evidence="9">
    <location>
        <begin position="12"/>
        <end position="38"/>
    </location>
</feature>
<dbReference type="Proteomes" id="UP001284601">
    <property type="component" value="Unassembled WGS sequence"/>
</dbReference>
<feature type="transmembrane region" description="Helical" evidence="9">
    <location>
        <begin position="50"/>
        <end position="78"/>
    </location>
</feature>
<name>A0ABU4HZW4_9ACTN</name>
<keyword evidence="6 9" id="KW-1133">Transmembrane helix</keyword>
<sequence length="298" mass="30332">MNEFFQQSVNALSLGSTYALLALGLAIVFSILGMINFAHSELLTLGGYALWGLTAAGVPFLFAALGAIVAAGLIAVLMERIAFRPFRGSGPVTLLITSFAVGFLIQSLLSLSASEEPAHAVAIPDWLSSTVNLFGLNVPALQLVTMAVTAACLAAVVLFLKRTLLGVAMRAAADDFDVVRLMGVRADRVVAAAFALSGALAGVAAVLAVAQAGSVDPTTGVSPTIKAFIAVVLGGLGSLGGAVAGGLLLGALEVLLQATLPDAWLPYRDALVLTLVVIVLLARPSGLLARRSTAEAAI</sequence>
<keyword evidence="11" id="KW-1185">Reference proteome</keyword>